<geneLocation type="plasmid" evidence="2">
    <name>pZMX101</name>
</geneLocation>
<protein>
    <submittedName>
        <fullName evidence="2">OrfD</fullName>
    </submittedName>
</protein>
<name>Q8J2Z9_9EURY</name>
<reference evidence="2" key="1">
    <citation type="journal article" date="2007" name="FEMS Microbiol. Lett.">
        <title>Genetic analysis of a novel plasmid pZMX101 from Halorubrum saccharovorum: determination of the minimal replicon and comparison with the related haloarchaeal plasmid pSCM201.</title>
        <authorList>
            <person name="Zhou L."/>
            <person name="Zhou M."/>
            <person name="Sun C."/>
            <person name="Xiang H."/>
            <person name="Tan H."/>
        </authorList>
    </citation>
    <scope>NUCLEOTIDE SEQUENCE</scope>
    <source>
        <plasmid evidence="2">pZMX101</plasmid>
    </source>
</reference>
<sequence>MTGPIEVGASSVLRTHAARKTFLVVRGGRSPRRWPGAVRTERAGPSTPTFAVRRGVGRAVPSRKWNVQAPSRGFSATSARWGGCDDDRGARRAADSRSARCSLQAAGDLAVREQRRTRCERRRPRTGDRREPNDLRGGRGAVAASILPLRPPLPPYGATHRHINRSNGGIGKWGVSAFAAGPLTTRTTGSS</sequence>
<evidence type="ECO:0000313" key="2">
    <source>
        <dbReference type="EMBL" id="AAO15416.1"/>
    </source>
</evidence>
<keyword evidence="2" id="KW-0614">Plasmid</keyword>
<proteinExistence type="predicted"/>
<feature type="region of interest" description="Disordered" evidence="1">
    <location>
        <begin position="114"/>
        <end position="138"/>
    </location>
</feature>
<organism evidence="2">
    <name type="scientific">Halorubrum saccharovorum</name>
    <dbReference type="NCBI Taxonomy" id="2248"/>
    <lineage>
        <taxon>Archaea</taxon>
        <taxon>Methanobacteriati</taxon>
        <taxon>Methanobacteriota</taxon>
        <taxon>Stenosarchaea group</taxon>
        <taxon>Halobacteria</taxon>
        <taxon>Halobacteriales</taxon>
        <taxon>Haloferacaceae</taxon>
        <taxon>Halorubrum</taxon>
    </lineage>
</organism>
<evidence type="ECO:0000256" key="1">
    <source>
        <dbReference type="SAM" id="MobiDB-lite"/>
    </source>
</evidence>
<dbReference type="EMBL" id="AF389188">
    <property type="protein sequence ID" value="AAO15416.1"/>
    <property type="molecule type" value="Genomic_DNA"/>
</dbReference>
<dbReference type="AlphaFoldDB" id="Q8J2Z9"/>
<accession>Q8J2Z9</accession>
<feature type="compositionally biased region" description="Basic and acidic residues" evidence="1">
    <location>
        <begin position="125"/>
        <end position="137"/>
    </location>
</feature>